<reference evidence="2 3" key="1">
    <citation type="submission" date="2024-06" db="EMBL/GenBank/DDBJ databases">
        <title>The Natural Products Discovery Center: Release of the First 8490 Sequenced Strains for Exploring Actinobacteria Biosynthetic Diversity.</title>
        <authorList>
            <person name="Kalkreuter E."/>
            <person name="Kautsar S.A."/>
            <person name="Yang D."/>
            <person name="Bader C.D."/>
            <person name="Teijaro C.N."/>
            <person name="Fluegel L."/>
            <person name="Davis C.M."/>
            <person name="Simpson J.R."/>
            <person name="Lauterbach L."/>
            <person name="Steele A.D."/>
            <person name="Gui C."/>
            <person name="Meng S."/>
            <person name="Li G."/>
            <person name="Viehrig K."/>
            <person name="Ye F."/>
            <person name="Su P."/>
            <person name="Kiefer A.F."/>
            <person name="Nichols A."/>
            <person name="Cepeda A.J."/>
            <person name="Yan W."/>
            <person name="Fan B."/>
            <person name="Jiang Y."/>
            <person name="Adhikari A."/>
            <person name="Zheng C.-J."/>
            <person name="Schuster L."/>
            <person name="Cowan T.M."/>
            <person name="Smanski M.J."/>
            <person name="Chevrette M.G."/>
            <person name="De Carvalho L.P.S."/>
            <person name="Shen B."/>
        </authorList>
    </citation>
    <scope>NUCLEOTIDE SEQUENCE [LARGE SCALE GENOMIC DNA]</scope>
    <source>
        <strain evidence="2 3">NPDC048117</strain>
    </source>
</reference>
<keyword evidence="3" id="KW-1185">Reference proteome</keyword>
<organism evidence="2 3">
    <name type="scientific">Streptomyces chilikensis</name>
    <dbReference type="NCBI Taxonomy" id="1194079"/>
    <lineage>
        <taxon>Bacteria</taxon>
        <taxon>Bacillati</taxon>
        <taxon>Actinomycetota</taxon>
        <taxon>Actinomycetes</taxon>
        <taxon>Kitasatosporales</taxon>
        <taxon>Streptomycetaceae</taxon>
        <taxon>Streptomyces</taxon>
    </lineage>
</organism>
<protein>
    <submittedName>
        <fullName evidence="2">Uncharacterized protein</fullName>
    </submittedName>
</protein>
<dbReference type="EMBL" id="JBEZNA010000012">
    <property type="protein sequence ID" value="MEU9577202.1"/>
    <property type="molecule type" value="Genomic_DNA"/>
</dbReference>
<keyword evidence="1" id="KW-1133">Transmembrane helix</keyword>
<evidence type="ECO:0000313" key="3">
    <source>
        <dbReference type="Proteomes" id="UP001551584"/>
    </source>
</evidence>
<gene>
    <name evidence="2" type="ORF">AB0D95_08035</name>
</gene>
<feature type="transmembrane region" description="Helical" evidence="1">
    <location>
        <begin position="22"/>
        <end position="41"/>
    </location>
</feature>
<proteinExistence type="predicted"/>
<keyword evidence="1" id="KW-0812">Transmembrane</keyword>
<comment type="caution">
    <text evidence="2">The sequence shown here is derived from an EMBL/GenBank/DDBJ whole genome shotgun (WGS) entry which is preliminary data.</text>
</comment>
<name>A0ABV3EM17_9ACTN</name>
<accession>A0ABV3EM17</accession>
<evidence type="ECO:0000313" key="2">
    <source>
        <dbReference type="EMBL" id="MEU9577202.1"/>
    </source>
</evidence>
<dbReference type="RefSeq" id="WP_359270168.1">
    <property type="nucleotide sequence ID" value="NZ_JBEZNA010000012.1"/>
</dbReference>
<evidence type="ECO:0000256" key="1">
    <source>
        <dbReference type="SAM" id="Phobius"/>
    </source>
</evidence>
<dbReference type="Proteomes" id="UP001551584">
    <property type="component" value="Unassembled WGS sequence"/>
</dbReference>
<sequence length="49" mass="5165">MAITVTGLALMTVMIVTEDEPGALPLLLVVLGAVWFGAARLRRGATRRG</sequence>
<keyword evidence="1" id="KW-0472">Membrane</keyword>